<dbReference type="EMBL" id="JACJVO010000001">
    <property type="protein sequence ID" value="MBB6729494.1"/>
    <property type="molecule type" value="Genomic_DNA"/>
</dbReference>
<feature type="chain" id="PRO_5038446050" description="Sporulation protein" evidence="1">
    <location>
        <begin position="21"/>
        <end position="304"/>
    </location>
</feature>
<dbReference type="PROSITE" id="PS51257">
    <property type="entry name" value="PROKAR_LIPOPROTEIN"/>
    <property type="match status" value="1"/>
</dbReference>
<evidence type="ECO:0000313" key="2">
    <source>
        <dbReference type="EMBL" id="MBB6729494.1"/>
    </source>
</evidence>
<accession>A0A7X0SIQ0</accession>
<organism evidence="2 3">
    <name type="scientific">Cohnella zeiphila</name>
    <dbReference type="NCBI Taxonomy" id="2761120"/>
    <lineage>
        <taxon>Bacteria</taxon>
        <taxon>Bacillati</taxon>
        <taxon>Bacillota</taxon>
        <taxon>Bacilli</taxon>
        <taxon>Bacillales</taxon>
        <taxon>Paenibacillaceae</taxon>
        <taxon>Cohnella</taxon>
    </lineage>
</organism>
<reference evidence="2 3" key="1">
    <citation type="submission" date="2020-08" db="EMBL/GenBank/DDBJ databases">
        <title>Cohnella phylogeny.</title>
        <authorList>
            <person name="Dunlap C."/>
        </authorList>
    </citation>
    <scope>NUCLEOTIDE SEQUENCE [LARGE SCALE GENOMIC DNA]</scope>
    <source>
        <strain evidence="2 3">CBP 2801</strain>
    </source>
</reference>
<evidence type="ECO:0008006" key="4">
    <source>
        <dbReference type="Google" id="ProtNLM"/>
    </source>
</evidence>
<comment type="caution">
    <text evidence="2">The sequence shown here is derived from an EMBL/GenBank/DDBJ whole genome shotgun (WGS) entry which is preliminary data.</text>
</comment>
<feature type="signal peptide" evidence="1">
    <location>
        <begin position="1"/>
        <end position="20"/>
    </location>
</feature>
<proteinExistence type="predicted"/>
<evidence type="ECO:0000256" key="1">
    <source>
        <dbReference type="SAM" id="SignalP"/>
    </source>
</evidence>
<keyword evidence="1" id="KW-0732">Signal</keyword>
<name>A0A7X0SIQ0_9BACL</name>
<sequence>MKLGTLSLACVLGMSTLMFAGCTTHNNGVTTKNVHPARVIDGHTTYRSNALDRNGLGILNAPGYRHPGYFGTDGYRTNNYDGYRTNNYYGNGITRYSGPTTTPGYGMTGYGTTGTTGTTGTGMYSNTTGMTGTSGYSTYGTTPSRTGVPFGTTGTTGFGSSASSYNGTVGTSSLSNTHIHGLSVTNNHVLQLGNLTIVGSKHGTHATSYSTGFHGMSGTTTTGMGTTTGTATAGRSGTTSRVLTVTDTRAVEAIDRVNRMLSTPSKIRAESNTLAKDLSYILKKASETSPSGTTAATHTGTSHR</sequence>
<protein>
    <recommendedName>
        <fullName evidence="4">Sporulation protein</fullName>
    </recommendedName>
</protein>
<dbReference type="AlphaFoldDB" id="A0A7X0SIQ0"/>
<evidence type="ECO:0000313" key="3">
    <source>
        <dbReference type="Proteomes" id="UP000564644"/>
    </source>
</evidence>
<gene>
    <name evidence="2" type="ORF">H7C18_01105</name>
</gene>
<dbReference type="Proteomes" id="UP000564644">
    <property type="component" value="Unassembled WGS sequence"/>
</dbReference>
<dbReference type="RefSeq" id="WP_185127156.1">
    <property type="nucleotide sequence ID" value="NZ_JACJVO010000001.1"/>
</dbReference>
<keyword evidence="3" id="KW-1185">Reference proteome</keyword>